<accession>A0A5C3KFL0</accession>
<reference evidence="6 7" key="1">
    <citation type="journal article" date="2019" name="Nat. Ecol. Evol.">
        <title>Megaphylogeny resolves global patterns of mushroom evolution.</title>
        <authorList>
            <person name="Varga T."/>
            <person name="Krizsan K."/>
            <person name="Foldi C."/>
            <person name="Dima B."/>
            <person name="Sanchez-Garcia M."/>
            <person name="Sanchez-Ramirez S."/>
            <person name="Szollosi G.J."/>
            <person name="Szarkandi J.G."/>
            <person name="Papp V."/>
            <person name="Albert L."/>
            <person name="Andreopoulos W."/>
            <person name="Angelini C."/>
            <person name="Antonin V."/>
            <person name="Barry K.W."/>
            <person name="Bougher N.L."/>
            <person name="Buchanan P."/>
            <person name="Buyck B."/>
            <person name="Bense V."/>
            <person name="Catcheside P."/>
            <person name="Chovatia M."/>
            <person name="Cooper J."/>
            <person name="Damon W."/>
            <person name="Desjardin D."/>
            <person name="Finy P."/>
            <person name="Geml J."/>
            <person name="Haridas S."/>
            <person name="Hughes K."/>
            <person name="Justo A."/>
            <person name="Karasinski D."/>
            <person name="Kautmanova I."/>
            <person name="Kiss B."/>
            <person name="Kocsube S."/>
            <person name="Kotiranta H."/>
            <person name="LaButti K.M."/>
            <person name="Lechner B.E."/>
            <person name="Liimatainen K."/>
            <person name="Lipzen A."/>
            <person name="Lukacs Z."/>
            <person name="Mihaltcheva S."/>
            <person name="Morgado L.N."/>
            <person name="Niskanen T."/>
            <person name="Noordeloos M.E."/>
            <person name="Ohm R.A."/>
            <person name="Ortiz-Santana B."/>
            <person name="Ovrebo C."/>
            <person name="Racz N."/>
            <person name="Riley R."/>
            <person name="Savchenko A."/>
            <person name="Shiryaev A."/>
            <person name="Soop K."/>
            <person name="Spirin V."/>
            <person name="Szebenyi C."/>
            <person name="Tomsovsky M."/>
            <person name="Tulloss R.E."/>
            <person name="Uehling J."/>
            <person name="Grigoriev I.V."/>
            <person name="Vagvolgyi C."/>
            <person name="Papp T."/>
            <person name="Martin F.M."/>
            <person name="Miettinen O."/>
            <person name="Hibbett D.S."/>
            <person name="Nagy L.G."/>
        </authorList>
    </citation>
    <scope>NUCLEOTIDE SEQUENCE [LARGE SCALE GENOMIC DNA]</scope>
    <source>
        <strain evidence="6 7">CBS 121175</strain>
    </source>
</reference>
<evidence type="ECO:0000259" key="5">
    <source>
        <dbReference type="Pfam" id="PF02055"/>
    </source>
</evidence>
<evidence type="ECO:0000256" key="4">
    <source>
        <dbReference type="RuleBase" id="RU361188"/>
    </source>
</evidence>
<dbReference type="Proteomes" id="UP000307440">
    <property type="component" value="Unassembled WGS sequence"/>
</dbReference>
<dbReference type="GO" id="GO:0006680">
    <property type="term" value="P:glucosylceramide catabolic process"/>
    <property type="evidence" value="ECO:0007669"/>
    <property type="project" value="TreeGrafter"/>
</dbReference>
<dbReference type="STRING" id="230819.A0A5C3KFL0"/>
<dbReference type="SUPFAM" id="SSF51445">
    <property type="entry name" value="(Trans)glycosidases"/>
    <property type="match status" value="1"/>
</dbReference>
<keyword evidence="7" id="KW-1185">Reference proteome</keyword>
<dbReference type="GO" id="GO:0004348">
    <property type="term" value="F:glucosylceramidase activity"/>
    <property type="evidence" value="ECO:0007669"/>
    <property type="project" value="InterPro"/>
</dbReference>
<feature type="domain" description="Glycosyl hydrolase family 30 TIM-barrel" evidence="5">
    <location>
        <begin position="93"/>
        <end position="359"/>
    </location>
</feature>
<keyword evidence="4" id="KW-0326">Glycosidase</keyword>
<evidence type="ECO:0000256" key="2">
    <source>
        <dbReference type="ARBA" id="ARBA00022729"/>
    </source>
</evidence>
<comment type="similarity">
    <text evidence="1 4">Belongs to the glycosyl hydrolase 30 family.</text>
</comment>
<dbReference type="PANTHER" id="PTHR11069">
    <property type="entry name" value="GLUCOSYLCERAMIDASE"/>
    <property type="match status" value="1"/>
</dbReference>
<dbReference type="Gene3D" id="2.60.40.1180">
    <property type="entry name" value="Golgi alpha-mannosidase II"/>
    <property type="match status" value="1"/>
</dbReference>
<keyword evidence="2" id="KW-0732">Signal</keyword>
<evidence type="ECO:0000313" key="6">
    <source>
        <dbReference type="EMBL" id="TFK18841.1"/>
    </source>
</evidence>
<evidence type="ECO:0000313" key="7">
    <source>
        <dbReference type="Proteomes" id="UP000307440"/>
    </source>
</evidence>
<organism evidence="6 7">
    <name type="scientific">Coprinopsis marcescibilis</name>
    <name type="common">Agaric fungus</name>
    <name type="synonym">Psathyrella marcescibilis</name>
    <dbReference type="NCBI Taxonomy" id="230819"/>
    <lineage>
        <taxon>Eukaryota</taxon>
        <taxon>Fungi</taxon>
        <taxon>Dikarya</taxon>
        <taxon>Basidiomycota</taxon>
        <taxon>Agaricomycotina</taxon>
        <taxon>Agaricomycetes</taxon>
        <taxon>Agaricomycetidae</taxon>
        <taxon>Agaricales</taxon>
        <taxon>Agaricineae</taxon>
        <taxon>Psathyrellaceae</taxon>
        <taxon>Coprinopsis</taxon>
    </lineage>
</organism>
<sequence length="523" mass="58080">MNSSRIRLKSTKACTGILTRRLLMLQLRFLIVSVALALGRAQQIQDIWQTTWDRSRLFSSVGPPNPINFVNPGPIGDADIVVNDNAQYQDMLGFGATLTDSSALVLDNLKVYGFTRRNPTNYWNVLRYMFNPADGANSAGLNYIRIAVGASDFSQYVYSLNDVAGDTSMSRFNMSRVPSYAFSVLRDIQATNSQVKLHLVPWSPPAWMKSSGTMNGGSMLPQYVDAHALYLLKSVQGYQAQGFPIYAISVQNEPQHSNPTYPTCTMTPDIEARISVRLKSLLNSNGLSNVKIIGYEHNWNNAATYPVDLVRQAGDAISGVGFHCYEGSVSNQDAFQRQFPGKEIYFTECTGTIGSDWWNDIKWYMDNLWIGSVERYSRTGLMWNFALDGSGNPKLPGTTSCDAGCRPLVTVNDDGSYNFNQEFYAIAQVSRAVIPKDPSGPFARRIGVSVGGGRGWALRVGAYVTRRTPAGEWNRYSLVVLNWDDGGNNGWNPRPVRATINFRGKQAVYTFPVGVTTLWWFAP</sequence>
<proteinExistence type="inferred from homology"/>
<gene>
    <name evidence="6" type="ORF">FA15DRAFT_602587</name>
</gene>
<keyword evidence="3 4" id="KW-0378">Hydrolase</keyword>
<protein>
    <submittedName>
        <fullName evidence="6">Glycoside hydrolase</fullName>
    </submittedName>
</protein>
<dbReference type="EMBL" id="ML210375">
    <property type="protein sequence ID" value="TFK18841.1"/>
    <property type="molecule type" value="Genomic_DNA"/>
</dbReference>
<dbReference type="AlphaFoldDB" id="A0A5C3KFL0"/>
<dbReference type="GO" id="GO:0016020">
    <property type="term" value="C:membrane"/>
    <property type="evidence" value="ECO:0007669"/>
    <property type="project" value="GOC"/>
</dbReference>
<dbReference type="InterPro" id="IPR013780">
    <property type="entry name" value="Glyco_hydro_b"/>
</dbReference>
<evidence type="ECO:0000256" key="1">
    <source>
        <dbReference type="ARBA" id="ARBA00005382"/>
    </source>
</evidence>
<dbReference type="OrthoDB" id="2160638at2759"/>
<dbReference type="InterPro" id="IPR001139">
    <property type="entry name" value="Glyco_hydro_30"/>
</dbReference>
<dbReference type="PANTHER" id="PTHR11069:SF23">
    <property type="entry name" value="LYSOSOMAL ACID GLUCOSYLCERAMIDASE"/>
    <property type="match status" value="1"/>
</dbReference>
<dbReference type="InterPro" id="IPR033453">
    <property type="entry name" value="Glyco_hydro_30_TIM-barrel"/>
</dbReference>
<dbReference type="InterPro" id="IPR017853">
    <property type="entry name" value="GH"/>
</dbReference>
<name>A0A5C3KFL0_COPMA</name>
<dbReference type="Pfam" id="PF02055">
    <property type="entry name" value="Glyco_hydro_30"/>
    <property type="match status" value="1"/>
</dbReference>
<dbReference type="Gene3D" id="3.20.20.80">
    <property type="entry name" value="Glycosidases"/>
    <property type="match status" value="1"/>
</dbReference>
<evidence type="ECO:0000256" key="3">
    <source>
        <dbReference type="ARBA" id="ARBA00022801"/>
    </source>
</evidence>